<dbReference type="GO" id="GO:0008420">
    <property type="term" value="F:RNA polymerase II CTD heptapeptide repeat phosphatase activity"/>
    <property type="evidence" value="ECO:0007669"/>
    <property type="project" value="UniProtKB-UniRule"/>
</dbReference>
<dbReference type="Gene3D" id="1.25.40.820">
    <property type="match status" value="1"/>
</dbReference>
<feature type="region of interest" description="Disordered" evidence="13">
    <location>
        <begin position="1"/>
        <end position="23"/>
    </location>
</feature>
<evidence type="ECO:0000256" key="11">
    <source>
        <dbReference type="PROSITE-ProRule" id="PRU00812"/>
    </source>
</evidence>
<evidence type="ECO:0000256" key="12">
    <source>
        <dbReference type="RuleBase" id="RU367080"/>
    </source>
</evidence>
<dbReference type="InterPro" id="IPR038534">
    <property type="entry name" value="Rtr1/RPAP2_sf"/>
</dbReference>
<evidence type="ECO:0000256" key="8">
    <source>
        <dbReference type="ARBA" id="ARBA00023242"/>
    </source>
</evidence>
<evidence type="ECO:0000256" key="3">
    <source>
        <dbReference type="ARBA" id="ARBA00022723"/>
    </source>
</evidence>
<evidence type="ECO:0000256" key="9">
    <source>
        <dbReference type="ARBA" id="ARBA00047761"/>
    </source>
</evidence>
<keyword evidence="3 12" id="KW-0479">Metal-binding</keyword>
<evidence type="ECO:0000256" key="6">
    <source>
        <dbReference type="ARBA" id="ARBA00022833"/>
    </source>
</evidence>
<keyword evidence="5 12" id="KW-0378">Hydrolase</keyword>
<comment type="subcellular location">
    <subcellularLocation>
        <location evidence="1 12">Nucleus</location>
    </subcellularLocation>
</comment>
<comment type="catalytic activity">
    <reaction evidence="9 12">
        <text>O-phospho-L-seryl-[protein] + H2O = L-seryl-[protein] + phosphate</text>
        <dbReference type="Rhea" id="RHEA:20629"/>
        <dbReference type="Rhea" id="RHEA-COMP:9863"/>
        <dbReference type="Rhea" id="RHEA-COMP:11604"/>
        <dbReference type="ChEBI" id="CHEBI:15377"/>
        <dbReference type="ChEBI" id="CHEBI:29999"/>
        <dbReference type="ChEBI" id="CHEBI:43474"/>
        <dbReference type="ChEBI" id="CHEBI:83421"/>
        <dbReference type="EC" id="3.1.3.16"/>
    </reaction>
</comment>
<proteinExistence type="inferred from homology"/>
<dbReference type="InterPro" id="IPR039693">
    <property type="entry name" value="Rtr1/RPAP2"/>
</dbReference>
<feature type="compositionally biased region" description="Acidic residues" evidence="13">
    <location>
        <begin position="252"/>
        <end position="261"/>
    </location>
</feature>
<dbReference type="EC" id="3.1.3.16" evidence="12"/>
<reference evidence="15 16" key="1">
    <citation type="submission" date="2023-11" db="EMBL/GenBank/DDBJ databases">
        <title>An acidophilic fungus is an integral part of prey digestion in a carnivorous sundew plant.</title>
        <authorList>
            <person name="Tsai I.J."/>
        </authorList>
    </citation>
    <scope>NUCLEOTIDE SEQUENCE [LARGE SCALE GENOMIC DNA]</scope>
    <source>
        <strain evidence="15">169a</strain>
    </source>
</reference>
<protein>
    <recommendedName>
        <fullName evidence="12">RNA polymerase II subunit B1 CTD phosphatase RPAP2 homolog</fullName>
        <ecNumber evidence="12">3.1.3.16</ecNumber>
    </recommendedName>
</protein>
<dbReference type="GO" id="GO:0043175">
    <property type="term" value="F:RNA polymerase core enzyme binding"/>
    <property type="evidence" value="ECO:0007669"/>
    <property type="project" value="UniProtKB-UniRule"/>
</dbReference>
<comment type="function">
    <text evidence="12">Putative RNA polymerase II subunit B1 C-terminal domain (CTD) phosphatase involved in RNA polymerase II transcription regulation.</text>
</comment>
<dbReference type="GO" id="GO:0005634">
    <property type="term" value="C:nucleus"/>
    <property type="evidence" value="ECO:0007669"/>
    <property type="project" value="UniProtKB-SubCell"/>
</dbReference>
<evidence type="ECO:0000256" key="5">
    <source>
        <dbReference type="ARBA" id="ARBA00022801"/>
    </source>
</evidence>
<evidence type="ECO:0000256" key="4">
    <source>
        <dbReference type="ARBA" id="ARBA00022771"/>
    </source>
</evidence>
<feature type="compositionally biased region" description="Basic and acidic residues" evidence="13">
    <location>
        <begin position="242"/>
        <end position="251"/>
    </location>
</feature>
<accession>A0AAQ3M1Y5</accession>
<dbReference type="Proteomes" id="UP001303373">
    <property type="component" value="Chromosome 3"/>
</dbReference>
<evidence type="ECO:0000256" key="1">
    <source>
        <dbReference type="ARBA" id="ARBA00004123"/>
    </source>
</evidence>
<keyword evidence="16" id="KW-1185">Reference proteome</keyword>
<keyword evidence="4 12" id="KW-0863">Zinc-finger</keyword>
<evidence type="ECO:0000256" key="13">
    <source>
        <dbReference type="SAM" id="MobiDB-lite"/>
    </source>
</evidence>
<comment type="similarity">
    <text evidence="2 11 12">Belongs to the RPAP2 family.</text>
</comment>
<evidence type="ECO:0000256" key="10">
    <source>
        <dbReference type="ARBA" id="ARBA00048336"/>
    </source>
</evidence>
<evidence type="ECO:0000259" key="14">
    <source>
        <dbReference type="PROSITE" id="PS51479"/>
    </source>
</evidence>
<dbReference type="PROSITE" id="PS51479">
    <property type="entry name" value="ZF_RTR1"/>
    <property type="match status" value="1"/>
</dbReference>
<keyword evidence="8 12" id="KW-0539">Nucleus</keyword>
<feature type="domain" description="RTR1-type" evidence="14">
    <location>
        <begin position="76"/>
        <end position="153"/>
    </location>
</feature>
<dbReference type="PANTHER" id="PTHR14732">
    <property type="entry name" value="RNA POLYMERASE II SUBUNIT B1 CTD PHOSPHATASE RPAP2-RELATED"/>
    <property type="match status" value="1"/>
</dbReference>
<comment type="catalytic activity">
    <reaction evidence="10 12">
        <text>O-phospho-L-threonyl-[protein] + H2O = L-threonyl-[protein] + phosphate</text>
        <dbReference type="Rhea" id="RHEA:47004"/>
        <dbReference type="Rhea" id="RHEA-COMP:11060"/>
        <dbReference type="Rhea" id="RHEA-COMP:11605"/>
        <dbReference type="ChEBI" id="CHEBI:15377"/>
        <dbReference type="ChEBI" id="CHEBI:30013"/>
        <dbReference type="ChEBI" id="CHEBI:43474"/>
        <dbReference type="ChEBI" id="CHEBI:61977"/>
        <dbReference type="EC" id="3.1.3.16"/>
    </reaction>
</comment>
<evidence type="ECO:0000313" key="16">
    <source>
        <dbReference type="Proteomes" id="UP001303373"/>
    </source>
</evidence>
<dbReference type="GO" id="GO:0005737">
    <property type="term" value="C:cytoplasm"/>
    <property type="evidence" value="ECO:0007669"/>
    <property type="project" value="TreeGrafter"/>
</dbReference>
<dbReference type="Pfam" id="PF04181">
    <property type="entry name" value="RPAP2_Rtr1"/>
    <property type="match status" value="1"/>
</dbReference>
<evidence type="ECO:0000256" key="7">
    <source>
        <dbReference type="ARBA" id="ARBA00022912"/>
    </source>
</evidence>
<gene>
    <name evidence="15" type="ORF">R9X50_00214300</name>
</gene>
<keyword evidence="6 12" id="KW-0862">Zinc</keyword>
<evidence type="ECO:0000256" key="2">
    <source>
        <dbReference type="ARBA" id="ARBA00005676"/>
    </source>
</evidence>
<evidence type="ECO:0000313" key="15">
    <source>
        <dbReference type="EMBL" id="WPG99329.1"/>
    </source>
</evidence>
<dbReference type="GO" id="GO:0008270">
    <property type="term" value="F:zinc ion binding"/>
    <property type="evidence" value="ECO:0007669"/>
    <property type="project" value="UniProtKB-KW"/>
</dbReference>
<dbReference type="EMBL" id="CP138582">
    <property type="protein sequence ID" value="WPG99329.1"/>
    <property type="molecule type" value="Genomic_DNA"/>
</dbReference>
<dbReference type="AlphaFoldDB" id="A0AAQ3M1Y5"/>
<dbReference type="InterPro" id="IPR007308">
    <property type="entry name" value="Rtr1/RPAP2_dom"/>
</dbReference>
<feature type="region of interest" description="Disordered" evidence="13">
    <location>
        <begin position="216"/>
        <end position="261"/>
    </location>
</feature>
<organism evidence="15 16">
    <name type="scientific">Acrodontium crateriforme</name>
    <dbReference type="NCBI Taxonomy" id="150365"/>
    <lineage>
        <taxon>Eukaryota</taxon>
        <taxon>Fungi</taxon>
        <taxon>Dikarya</taxon>
        <taxon>Ascomycota</taxon>
        <taxon>Pezizomycotina</taxon>
        <taxon>Dothideomycetes</taxon>
        <taxon>Dothideomycetidae</taxon>
        <taxon>Mycosphaerellales</taxon>
        <taxon>Teratosphaeriaceae</taxon>
        <taxon>Acrodontium</taxon>
    </lineage>
</organism>
<sequence length="261" mass="28911">MASKVPVKSILKQKQPADIPTEADRNRRNLAIALHHANLIQAQKDIQAQILLCIEKLLDLPTGSEPTPDEARSFASLVYNFQPSDLDALVEERNIEGKCGYTLCPNSPRSRSIGANASWKLSSAAVDYCSDICARKNLYVKTQLGEIPAWQREPGIQAPIVLHEDDQPKSEKTAAVQSRKPVWKKTAADDKDLAMERGETPNGFRPKQVMTDMIVEKSTTTPRKTKVAFKEPNASHTAIEGYEPKSAVRNDEGDEDTDDDT</sequence>
<name>A0AAQ3M1Y5_9PEZI</name>
<dbReference type="PANTHER" id="PTHR14732:SF0">
    <property type="entry name" value="RNA POLYMERASE II SUBUNIT B1 CTD PHOSPHATASE RPAP2-RELATED"/>
    <property type="match status" value="1"/>
</dbReference>
<keyword evidence="7 12" id="KW-0904">Protein phosphatase</keyword>